<dbReference type="Proteomes" id="UP001497497">
    <property type="component" value="Unassembled WGS sequence"/>
</dbReference>
<organism evidence="11 12">
    <name type="scientific">Lymnaea stagnalis</name>
    <name type="common">Great pond snail</name>
    <name type="synonym">Helix stagnalis</name>
    <dbReference type="NCBI Taxonomy" id="6523"/>
    <lineage>
        <taxon>Eukaryota</taxon>
        <taxon>Metazoa</taxon>
        <taxon>Spiralia</taxon>
        <taxon>Lophotrochozoa</taxon>
        <taxon>Mollusca</taxon>
        <taxon>Gastropoda</taxon>
        <taxon>Heterobranchia</taxon>
        <taxon>Euthyneura</taxon>
        <taxon>Panpulmonata</taxon>
        <taxon>Hygrophila</taxon>
        <taxon>Lymnaeoidea</taxon>
        <taxon>Lymnaeidae</taxon>
        <taxon>Lymnaea</taxon>
    </lineage>
</organism>
<evidence type="ECO:0000256" key="5">
    <source>
        <dbReference type="ARBA" id="ARBA00023136"/>
    </source>
</evidence>
<keyword evidence="3 7" id="KW-0812">Transmembrane</keyword>
<reference evidence="11 12" key="1">
    <citation type="submission" date="2024-04" db="EMBL/GenBank/DDBJ databases">
        <authorList>
            <consortium name="Genoscope - CEA"/>
            <person name="William W."/>
        </authorList>
    </citation>
    <scope>NUCLEOTIDE SEQUENCE [LARGE SCALE GENOMIC DNA]</scope>
</reference>
<evidence type="ECO:0000256" key="9">
    <source>
        <dbReference type="SAM" id="Phobius"/>
    </source>
</evidence>
<feature type="region of interest" description="Disordered" evidence="8">
    <location>
        <begin position="383"/>
        <end position="409"/>
    </location>
</feature>
<keyword evidence="12" id="KW-1185">Reference proteome</keyword>
<dbReference type="SUPFAM" id="SSF81321">
    <property type="entry name" value="Family A G protein-coupled receptor-like"/>
    <property type="match status" value="1"/>
</dbReference>
<feature type="compositionally biased region" description="Polar residues" evidence="8">
    <location>
        <begin position="271"/>
        <end position="286"/>
    </location>
</feature>
<dbReference type="PANTHER" id="PTHR24241">
    <property type="entry name" value="NEUROPEPTIDE RECEPTOR-RELATED G-PROTEIN COUPLED RECEPTOR"/>
    <property type="match status" value="1"/>
</dbReference>
<evidence type="ECO:0000256" key="8">
    <source>
        <dbReference type="SAM" id="MobiDB-lite"/>
    </source>
</evidence>
<keyword evidence="5 9" id="KW-0472">Membrane</keyword>
<feature type="region of interest" description="Disordered" evidence="8">
    <location>
        <begin position="343"/>
        <end position="363"/>
    </location>
</feature>
<dbReference type="PROSITE" id="PS50262">
    <property type="entry name" value="G_PROTEIN_RECEP_F1_2"/>
    <property type="match status" value="1"/>
</dbReference>
<feature type="compositionally biased region" description="Basic residues" evidence="8">
    <location>
        <begin position="144"/>
        <end position="153"/>
    </location>
</feature>
<dbReference type="PROSITE" id="PS00237">
    <property type="entry name" value="G_PROTEIN_RECEP_F1_1"/>
    <property type="match status" value="1"/>
</dbReference>
<dbReference type="PRINTS" id="PR00237">
    <property type="entry name" value="GPCRRHODOPSN"/>
</dbReference>
<dbReference type="GO" id="GO:0005886">
    <property type="term" value="C:plasma membrane"/>
    <property type="evidence" value="ECO:0007669"/>
    <property type="project" value="UniProtKB-SubCell"/>
</dbReference>
<dbReference type="PANTHER" id="PTHR24241:SF161">
    <property type="entry name" value="G-PROTEIN COUPLED RECEPTORS FAMILY 1 PROFILE DOMAIN-CONTAINING PROTEIN"/>
    <property type="match status" value="1"/>
</dbReference>
<dbReference type="Pfam" id="PF00001">
    <property type="entry name" value="7tm_1"/>
    <property type="match status" value="2"/>
</dbReference>
<feature type="transmembrane region" description="Helical" evidence="9">
    <location>
        <begin position="607"/>
        <end position="629"/>
    </location>
</feature>
<dbReference type="GO" id="GO:0005000">
    <property type="term" value="F:vasopressin receptor activity"/>
    <property type="evidence" value="ECO:0007669"/>
    <property type="project" value="TreeGrafter"/>
</dbReference>
<evidence type="ECO:0000256" key="2">
    <source>
        <dbReference type="ARBA" id="ARBA00022475"/>
    </source>
</evidence>
<feature type="domain" description="G-protein coupled receptors family 1 profile" evidence="10">
    <location>
        <begin position="1"/>
        <end position="660"/>
    </location>
</feature>
<dbReference type="AlphaFoldDB" id="A0AAV2HFS2"/>
<feature type="transmembrane region" description="Helical" evidence="9">
    <location>
        <begin position="36"/>
        <end position="57"/>
    </location>
</feature>
<feature type="transmembrane region" description="Helical" evidence="9">
    <location>
        <begin position="641"/>
        <end position="663"/>
    </location>
</feature>
<keyword evidence="7" id="KW-0807">Transducer</keyword>
<feature type="compositionally biased region" description="Basic and acidic residues" evidence="8">
    <location>
        <begin position="383"/>
        <end position="400"/>
    </location>
</feature>
<evidence type="ECO:0000313" key="11">
    <source>
        <dbReference type="EMBL" id="CAL1531599.1"/>
    </source>
</evidence>
<evidence type="ECO:0000256" key="3">
    <source>
        <dbReference type="ARBA" id="ARBA00022692"/>
    </source>
</evidence>
<feature type="transmembrane region" description="Helical" evidence="9">
    <location>
        <begin position="84"/>
        <end position="104"/>
    </location>
</feature>
<accession>A0AAV2HFS2</accession>
<sequence length="727" mass="80885">MYASSYVLLATAVDRFYAICHPFVTQMWTARHAHTLAVVAWAASLFFSLPQVFIFSYRLREDVPGVSIYDCWAQFNPEWTLRAYITWMTASIFVVPTCVLGILYGKITWVVWKAGKFEENMMTKFSPTNTHQNGDSKIASGRSSPRRSNHRKSDKQSLSAGPVDANRCSQVTRDLCKIGFDNVAVQKTNINQDASVLIKAPKVELFRPGENGGRKRNSTHAATQFTEQGALDPDAKEVSSNTYSEILPSSQLLCVCPGDPLQRNLNLTQRSYANNSKPRSPGSQLSPEGRASVSESLGSNVHARNGSGRCDVTATTPVDAANDTNVTRTSPHVYPRCGVEVKNEGRTSQAGPGLSELTDEERADQHVDVTSRLKKGYLRSAEKTRSRLKSDVKIDPRDPGVETSCPFELTPYTKNKKEGITKERNRPPNPDITCFDSCLLKRASFSKHKYLTPHGKATRGDWKEKPNTGGTSLESSSDDSGNSPNYARQLNENKPDTDGYQFLVGGVDTRKDEVDCSVSLFTDSTKDKAGRDRSLTRPRHGASLGQRFSKDQKDSRKNYKPIAKSVFGSHKDVVDKHHTGTGNDRAKAVVPPGNMGISRAKIKTIKMTLTVVICYVLCWAPFFVGQMWAAYDDNAPYDGPFFSIIMLLASVNSCTNPWIYTIFSNSICQRTQEVLTAPCRWLAKACRAHPRFSWSRRSSAHSVCLRPFSRAVERRKLYQHSSFSTFA</sequence>
<comment type="similarity">
    <text evidence="7">Belongs to the G-protein coupled receptor 1 family.</text>
</comment>
<dbReference type="Gene3D" id="1.20.1070.10">
    <property type="entry name" value="Rhodopsin 7-helix transmembrane proteins"/>
    <property type="match status" value="2"/>
</dbReference>
<feature type="region of interest" description="Disordered" evidence="8">
    <location>
        <begin position="124"/>
        <end position="163"/>
    </location>
</feature>
<evidence type="ECO:0000256" key="6">
    <source>
        <dbReference type="ARBA" id="ARBA00023170"/>
    </source>
</evidence>
<dbReference type="GO" id="GO:0032870">
    <property type="term" value="P:cellular response to hormone stimulus"/>
    <property type="evidence" value="ECO:0007669"/>
    <property type="project" value="TreeGrafter"/>
</dbReference>
<feature type="region of interest" description="Disordered" evidence="8">
    <location>
        <begin position="271"/>
        <end position="316"/>
    </location>
</feature>
<evidence type="ECO:0000259" key="10">
    <source>
        <dbReference type="PROSITE" id="PS50262"/>
    </source>
</evidence>
<keyword evidence="2" id="KW-1003">Cell membrane</keyword>
<keyword evidence="7" id="KW-0297">G-protein coupled receptor</keyword>
<feature type="compositionally biased region" description="Polar residues" evidence="8">
    <location>
        <begin position="124"/>
        <end position="135"/>
    </location>
</feature>
<comment type="caution">
    <text evidence="11">The sequence shown here is derived from an EMBL/GenBank/DDBJ whole genome shotgun (WGS) entry which is preliminary data.</text>
</comment>
<name>A0AAV2HFS2_LYMST</name>
<comment type="subcellular location">
    <subcellularLocation>
        <location evidence="1">Cell membrane</location>
        <topology evidence="1">Multi-pass membrane protein</topology>
    </subcellularLocation>
</comment>
<evidence type="ECO:0000313" key="12">
    <source>
        <dbReference type="Proteomes" id="UP001497497"/>
    </source>
</evidence>
<keyword evidence="6 7" id="KW-0675">Receptor</keyword>
<keyword evidence="4 9" id="KW-1133">Transmembrane helix</keyword>
<evidence type="ECO:0000256" key="1">
    <source>
        <dbReference type="ARBA" id="ARBA00004651"/>
    </source>
</evidence>
<evidence type="ECO:0000256" key="7">
    <source>
        <dbReference type="RuleBase" id="RU000688"/>
    </source>
</evidence>
<dbReference type="InterPro" id="IPR017452">
    <property type="entry name" value="GPCR_Rhodpsn_7TM"/>
</dbReference>
<proteinExistence type="inferred from homology"/>
<dbReference type="EMBL" id="CAXITT010000094">
    <property type="protein sequence ID" value="CAL1531599.1"/>
    <property type="molecule type" value="Genomic_DNA"/>
</dbReference>
<feature type="region of interest" description="Disordered" evidence="8">
    <location>
        <begin position="451"/>
        <end position="502"/>
    </location>
</feature>
<evidence type="ECO:0000256" key="4">
    <source>
        <dbReference type="ARBA" id="ARBA00022989"/>
    </source>
</evidence>
<dbReference type="InterPro" id="IPR000276">
    <property type="entry name" value="GPCR_Rhodpsn"/>
</dbReference>
<feature type="region of interest" description="Disordered" evidence="8">
    <location>
        <begin position="527"/>
        <end position="556"/>
    </location>
</feature>
<protein>
    <recommendedName>
        <fullName evidence="10">G-protein coupled receptors family 1 profile domain-containing protein</fullName>
    </recommendedName>
</protein>
<feature type="compositionally biased region" description="Low complexity" evidence="8">
    <location>
        <begin position="468"/>
        <end position="483"/>
    </location>
</feature>
<gene>
    <name evidence="11" type="ORF">GSLYS_00005694001</name>
</gene>
<dbReference type="GO" id="GO:0042277">
    <property type="term" value="F:peptide binding"/>
    <property type="evidence" value="ECO:0007669"/>
    <property type="project" value="TreeGrafter"/>
</dbReference>